<protein>
    <recommendedName>
        <fullName evidence="4">PEP-CTERM protein-sorting domain-containing protein</fullName>
    </recommendedName>
</protein>
<dbReference type="HOGENOM" id="CLU_1150574_0_0_3"/>
<organism evidence="2 3">
    <name type="scientific">Gloeobacter kilaueensis (strain ATCC BAA-2537 / CCAP 1431/1 / ULC 316 / JS1)</name>
    <dbReference type="NCBI Taxonomy" id="1183438"/>
    <lineage>
        <taxon>Bacteria</taxon>
        <taxon>Bacillati</taxon>
        <taxon>Cyanobacteriota</taxon>
        <taxon>Cyanophyceae</taxon>
        <taxon>Gloeobacterales</taxon>
        <taxon>Gloeobacteraceae</taxon>
        <taxon>Gloeobacter</taxon>
    </lineage>
</organism>
<dbReference type="EMBL" id="CP003587">
    <property type="protein sequence ID" value="AGY59946.1"/>
    <property type="molecule type" value="Genomic_DNA"/>
</dbReference>
<evidence type="ECO:0008006" key="4">
    <source>
        <dbReference type="Google" id="ProtNLM"/>
    </source>
</evidence>
<evidence type="ECO:0000313" key="3">
    <source>
        <dbReference type="Proteomes" id="UP000017396"/>
    </source>
</evidence>
<sequence>MRCGPIRQLLASSLALPGLLGFLSLPAYAFTMETQGVSFISEDGDAGQLLNTAYRYGNPQIEGSPIGAIFGSLSLKSDGTPSDLVDLYQIEINNGTFSADTSIGPSAGNSNFRPALYLFDAQGNGLLANADISAGPTLEASGLAPGIYYVAASYAPLPLDDTLKTIFPVLPGAGQVGPNSGAGPLSGWSSVEIPDAPNQTLSYTINLGGAEAVPEPSISGGMAICALLLAFQGYRQQKARS</sequence>
<dbReference type="eggNOG" id="ENOG5033KRH">
    <property type="taxonomic scope" value="Bacteria"/>
</dbReference>
<dbReference type="KEGG" id="glj:GKIL_3700"/>
<gene>
    <name evidence="2" type="ORF">GKIL_3700</name>
</gene>
<keyword evidence="1" id="KW-0732">Signal</keyword>
<keyword evidence="3" id="KW-1185">Reference proteome</keyword>
<evidence type="ECO:0000256" key="1">
    <source>
        <dbReference type="SAM" id="SignalP"/>
    </source>
</evidence>
<feature type="signal peptide" evidence="1">
    <location>
        <begin position="1"/>
        <end position="29"/>
    </location>
</feature>
<reference evidence="2 3" key="1">
    <citation type="journal article" date="2013" name="PLoS ONE">
        <title>Cultivation and Complete Genome Sequencing of Gloeobacter kilaueensis sp. nov., from a Lava Cave in Kilauea Caldera, Hawai'i.</title>
        <authorList>
            <person name="Saw J.H."/>
            <person name="Schatz M."/>
            <person name="Brown M.V."/>
            <person name="Kunkel D.D."/>
            <person name="Foster J.S."/>
            <person name="Shick H."/>
            <person name="Christensen S."/>
            <person name="Hou S."/>
            <person name="Wan X."/>
            <person name="Donachie S.P."/>
        </authorList>
    </citation>
    <scope>NUCLEOTIDE SEQUENCE [LARGE SCALE GENOMIC DNA]</scope>
    <source>
        <strain evidence="3">JS</strain>
    </source>
</reference>
<proteinExistence type="predicted"/>
<dbReference type="Proteomes" id="UP000017396">
    <property type="component" value="Chromosome"/>
</dbReference>
<evidence type="ECO:0000313" key="2">
    <source>
        <dbReference type="EMBL" id="AGY59946.1"/>
    </source>
</evidence>
<accession>U5QM09</accession>
<dbReference type="Gene3D" id="2.60.120.380">
    <property type="match status" value="1"/>
</dbReference>
<dbReference type="RefSeq" id="WP_023175262.1">
    <property type="nucleotide sequence ID" value="NC_022600.1"/>
</dbReference>
<dbReference type="OrthoDB" id="9791170at2"/>
<name>U5QM09_GLOK1</name>
<dbReference type="STRING" id="1183438.GKIL_3700"/>
<feature type="chain" id="PRO_5004663825" description="PEP-CTERM protein-sorting domain-containing protein" evidence="1">
    <location>
        <begin position="30"/>
        <end position="241"/>
    </location>
</feature>
<dbReference type="AlphaFoldDB" id="U5QM09"/>